<keyword evidence="2" id="KW-1185">Reference proteome</keyword>
<sequence>TLSRPWGVTPWAAIWLYESWDAWIGADSHFSPLSHEPDRMVISLSLAILGSLDAGTGGVAPAAYRESFGMS</sequence>
<gene>
    <name evidence="1" type="ORF">ACFQ1S_10675</name>
</gene>
<name>A0ABW3M620_9PSEU</name>
<protein>
    <submittedName>
        <fullName evidence="1">Uncharacterized protein</fullName>
    </submittedName>
</protein>
<dbReference type="Proteomes" id="UP001597045">
    <property type="component" value="Unassembled WGS sequence"/>
</dbReference>
<reference evidence="2" key="1">
    <citation type="journal article" date="2019" name="Int. J. Syst. Evol. Microbiol.">
        <title>The Global Catalogue of Microorganisms (GCM) 10K type strain sequencing project: providing services to taxonomists for standard genome sequencing and annotation.</title>
        <authorList>
            <consortium name="The Broad Institute Genomics Platform"/>
            <consortium name="The Broad Institute Genome Sequencing Center for Infectious Disease"/>
            <person name="Wu L."/>
            <person name="Ma J."/>
        </authorList>
    </citation>
    <scope>NUCLEOTIDE SEQUENCE [LARGE SCALE GENOMIC DNA]</scope>
    <source>
        <strain evidence="2">JCM 31486</strain>
    </source>
</reference>
<proteinExistence type="predicted"/>
<evidence type="ECO:0000313" key="1">
    <source>
        <dbReference type="EMBL" id="MFD1045993.1"/>
    </source>
</evidence>
<evidence type="ECO:0000313" key="2">
    <source>
        <dbReference type="Proteomes" id="UP001597045"/>
    </source>
</evidence>
<organism evidence="1 2">
    <name type="scientific">Kibdelosporangium lantanae</name>
    <dbReference type="NCBI Taxonomy" id="1497396"/>
    <lineage>
        <taxon>Bacteria</taxon>
        <taxon>Bacillati</taxon>
        <taxon>Actinomycetota</taxon>
        <taxon>Actinomycetes</taxon>
        <taxon>Pseudonocardiales</taxon>
        <taxon>Pseudonocardiaceae</taxon>
        <taxon>Kibdelosporangium</taxon>
    </lineage>
</organism>
<dbReference type="EMBL" id="JBHTIS010000479">
    <property type="protein sequence ID" value="MFD1045993.1"/>
    <property type="molecule type" value="Genomic_DNA"/>
</dbReference>
<feature type="non-terminal residue" evidence="1">
    <location>
        <position position="1"/>
    </location>
</feature>
<accession>A0ABW3M620</accession>
<comment type="caution">
    <text evidence="1">The sequence shown here is derived from an EMBL/GenBank/DDBJ whole genome shotgun (WGS) entry which is preliminary data.</text>
</comment>